<evidence type="ECO:0000313" key="1">
    <source>
        <dbReference type="EMBL" id="CAB4146755.1"/>
    </source>
</evidence>
<organism evidence="1">
    <name type="scientific">uncultured Caudovirales phage</name>
    <dbReference type="NCBI Taxonomy" id="2100421"/>
    <lineage>
        <taxon>Viruses</taxon>
        <taxon>Duplodnaviria</taxon>
        <taxon>Heunggongvirae</taxon>
        <taxon>Uroviricota</taxon>
        <taxon>Caudoviricetes</taxon>
        <taxon>Peduoviridae</taxon>
        <taxon>Maltschvirus</taxon>
        <taxon>Maltschvirus maltsch</taxon>
    </lineage>
</organism>
<reference evidence="1" key="1">
    <citation type="submission" date="2020-04" db="EMBL/GenBank/DDBJ databases">
        <authorList>
            <person name="Chiriac C."/>
            <person name="Salcher M."/>
            <person name="Ghai R."/>
            <person name="Kavagutti S V."/>
        </authorList>
    </citation>
    <scope>NUCLEOTIDE SEQUENCE</scope>
</reference>
<protein>
    <submittedName>
        <fullName evidence="1">Uncharacterized protein</fullName>
    </submittedName>
</protein>
<name>A0A6J5MI51_9CAUD</name>
<accession>A0A6J5MI51</accession>
<dbReference type="EMBL" id="LR796472">
    <property type="protein sequence ID" value="CAB4146755.1"/>
    <property type="molecule type" value="Genomic_DNA"/>
</dbReference>
<gene>
    <name evidence="1" type="ORF">UFOVP496_11</name>
</gene>
<proteinExistence type="predicted"/>
<sequence>MAVSQSATITAANTFTTPIQIIGWYNVSISRPSGVVGTLGGTTATVQRSFDNGVTWLDLKQWIVTAEEYGFEPEGSLIRVGVKTAQYVLSVNVRIGHEGGMTK</sequence>